<evidence type="ECO:0000259" key="10">
    <source>
        <dbReference type="PROSITE" id="PS50053"/>
    </source>
</evidence>
<dbReference type="PANTHER" id="PTHR13312">
    <property type="entry name" value="HIV-INDUCED PROTEIN-7-LIKE PROTEASE"/>
    <property type="match status" value="1"/>
</dbReference>
<keyword evidence="6 9" id="KW-0378">Hydrolase</keyword>
<dbReference type="SUPFAM" id="SSF54236">
    <property type="entry name" value="Ubiquitin-like"/>
    <property type="match status" value="1"/>
</dbReference>
<keyword evidence="5 9" id="KW-0833">Ubl conjugation pathway</keyword>
<dbReference type="GO" id="GO:0004843">
    <property type="term" value="F:cysteine-type deubiquitinase activity"/>
    <property type="evidence" value="ECO:0007669"/>
    <property type="project" value="UniProtKB-UniRule"/>
</dbReference>
<evidence type="ECO:0000256" key="1">
    <source>
        <dbReference type="ARBA" id="ARBA00000707"/>
    </source>
</evidence>
<evidence type="ECO:0000256" key="3">
    <source>
        <dbReference type="ARBA" id="ARBA00022723"/>
    </source>
</evidence>
<dbReference type="Pfam" id="PF21403">
    <property type="entry name" value="OTU1_UBXL"/>
    <property type="match status" value="1"/>
</dbReference>
<keyword evidence="7 9" id="KW-0788">Thiol protease</keyword>
<reference evidence="12 13" key="1">
    <citation type="submission" date="2022-07" db="EMBL/GenBank/DDBJ databases">
        <title>Genome-wide signatures of adaptation to extreme environments.</title>
        <authorList>
            <person name="Cho C.H."/>
            <person name="Yoon H.S."/>
        </authorList>
    </citation>
    <scope>NUCLEOTIDE SEQUENCE [LARGE SCALE GENOMIC DNA]</scope>
    <source>
        <strain evidence="12 13">108.79 E11</strain>
    </source>
</reference>
<evidence type="ECO:0000256" key="8">
    <source>
        <dbReference type="ARBA" id="ARBA00022833"/>
    </source>
</evidence>
<dbReference type="SUPFAM" id="SSF54001">
    <property type="entry name" value="Cysteine proteinases"/>
    <property type="match status" value="1"/>
</dbReference>
<comment type="function">
    <text evidence="9">Hydrolase that can remove conjugated ubiquitin from proteins and may therefore play an important regulatory role at the level of protein turnover by preventing degradation.</text>
</comment>
<evidence type="ECO:0000259" key="11">
    <source>
        <dbReference type="PROSITE" id="PS50802"/>
    </source>
</evidence>
<accession>A0AAV9IBJ5</accession>
<dbReference type="GO" id="GO:0030968">
    <property type="term" value="P:endoplasmic reticulum unfolded protein response"/>
    <property type="evidence" value="ECO:0007669"/>
    <property type="project" value="TreeGrafter"/>
</dbReference>
<evidence type="ECO:0000256" key="5">
    <source>
        <dbReference type="ARBA" id="ARBA00022786"/>
    </source>
</evidence>
<gene>
    <name evidence="12" type="ORF">GAYE_SCF05G2611</name>
</gene>
<evidence type="ECO:0000256" key="2">
    <source>
        <dbReference type="ARBA" id="ARBA00022670"/>
    </source>
</evidence>
<evidence type="ECO:0000256" key="9">
    <source>
        <dbReference type="RuleBase" id="RU367104"/>
    </source>
</evidence>
<dbReference type="Gene3D" id="3.10.20.90">
    <property type="entry name" value="Phosphatidylinositol 3-kinase Catalytic Subunit, Chain A, domain 1"/>
    <property type="match status" value="1"/>
</dbReference>
<dbReference type="CDD" id="cd17059">
    <property type="entry name" value="Ubl_OTU1"/>
    <property type="match status" value="1"/>
</dbReference>
<dbReference type="InterPro" id="IPR003323">
    <property type="entry name" value="OTU_dom"/>
</dbReference>
<evidence type="ECO:0000256" key="6">
    <source>
        <dbReference type="ARBA" id="ARBA00022801"/>
    </source>
</evidence>
<keyword evidence="9" id="KW-0963">Cytoplasm</keyword>
<name>A0AAV9IBJ5_9RHOD</name>
<dbReference type="EC" id="3.4.19.12" evidence="9"/>
<dbReference type="PROSITE" id="PS50053">
    <property type="entry name" value="UBIQUITIN_2"/>
    <property type="match status" value="1"/>
</dbReference>
<dbReference type="InterPro" id="IPR038765">
    <property type="entry name" value="Papain-like_cys_pep_sf"/>
</dbReference>
<dbReference type="InterPro" id="IPR013087">
    <property type="entry name" value="Znf_C2H2_type"/>
</dbReference>
<dbReference type="CDD" id="cd22745">
    <property type="entry name" value="OTU_OTU1"/>
    <property type="match status" value="1"/>
</dbReference>
<comment type="caution">
    <text evidence="12">The sequence shown here is derived from an EMBL/GenBank/DDBJ whole genome shotgun (WGS) entry which is preliminary data.</text>
</comment>
<organism evidence="12 13">
    <name type="scientific">Galdieria yellowstonensis</name>
    <dbReference type="NCBI Taxonomy" id="3028027"/>
    <lineage>
        <taxon>Eukaryota</taxon>
        <taxon>Rhodophyta</taxon>
        <taxon>Bangiophyceae</taxon>
        <taxon>Galdieriales</taxon>
        <taxon>Galdieriaceae</taxon>
        <taxon>Galdieria</taxon>
    </lineage>
</organism>
<dbReference type="GO" id="GO:0036503">
    <property type="term" value="P:ERAD pathway"/>
    <property type="evidence" value="ECO:0007669"/>
    <property type="project" value="TreeGrafter"/>
</dbReference>
<keyword evidence="8" id="KW-0862">Zinc</keyword>
<sequence>MQLRLRTKNGVVSVSIDPKCTVGELYEEIERKTGIEVSHQKILYGFPQRELHADRDELVESVLQSGESLTVDKLSSGTEPEKVHGVDSLAAESAFVRRKVPDDNSCLFHAISYVFRNGSVEELRYIIAETVRANPDLYTEAFLGKSNQEYSNWILLPDTWGGAIELSILSRYFQTEISVFDIQTLRLDRYGESDGYEDRVFLLYDGIHYDPIARAFPGAPREYDVTVFKVWDDEALVGAKSVAEEANRNRQYTDLASFSLLCRNCGAKLKGETGAVEHAKQTGHTNFTEA</sequence>
<proteinExistence type="predicted"/>
<dbReference type="Gene3D" id="3.90.70.80">
    <property type="match status" value="1"/>
</dbReference>
<dbReference type="Pfam" id="PF02338">
    <property type="entry name" value="OTU"/>
    <property type="match status" value="1"/>
</dbReference>
<dbReference type="InterPro" id="IPR057766">
    <property type="entry name" value="Znf-C2H2_OTU1-like_C"/>
</dbReference>
<dbReference type="PANTHER" id="PTHR13312:SF0">
    <property type="entry name" value="UBIQUITIN THIOESTERASE OTU1"/>
    <property type="match status" value="1"/>
</dbReference>
<dbReference type="AlphaFoldDB" id="A0AAV9IBJ5"/>
<dbReference type="InterPro" id="IPR000626">
    <property type="entry name" value="Ubiquitin-like_dom"/>
</dbReference>
<dbReference type="Pfam" id="PF24560">
    <property type="entry name" value="zf-C2H2_OTU1_C"/>
    <property type="match status" value="1"/>
</dbReference>
<comment type="catalytic activity">
    <reaction evidence="1 9">
        <text>Thiol-dependent hydrolysis of ester, thioester, amide, peptide and isopeptide bonds formed by the C-terminal Gly of ubiquitin (a 76-residue protein attached to proteins as an intracellular targeting signal).</text>
        <dbReference type="EC" id="3.4.19.12"/>
    </reaction>
</comment>
<evidence type="ECO:0000313" key="12">
    <source>
        <dbReference type="EMBL" id="KAK4524708.1"/>
    </source>
</evidence>
<dbReference type="GO" id="GO:0008270">
    <property type="term" value="F:zinc ion binding"/>
    <property type="evidence" value="ECO:0007669"/>
    <property type="project" value="UniProtKB-KW"/>
</dbReference>
<evidence type="ECO:0000256" key="7">
    <source>
        <dbReference type="ARBA" id="ARBA00022807"/>
    </source>
</evidence>
<dbReference type="Proteomes" id="UP001300502">
    <property type="component" value="Unassembled WGS sequence"/>
</dbReference>
<evidence type="ECO:0000313" key="13">
    <source>
        <dbReference type="Proteomes" id="UP001300502"/>
    </source>
</evidence>
<feature type="domain" description="OTU" evidence="11">
    <location>
        <begin position="95"/>
        <end position="215"/>
    </location>
</feature>
<dbReference type="GO" id="GO:0005829">
    <property type="term" value="C:cytosol"/>
    <property type="evidence" value="ECO:0007669"/>
    <property type="project" value="TreeGrafter"/>
</dbReference>
<comment type="subcellular location">
    <subcellularLocation>
        <location evidence="9">Cytoplasm</location>
    </subcellularLocation>
</comment>
<dbReference type="InterPro" id="IPR029071">
    <property type="entry name" value="Ubiquitin-like_domsf"/>
</dbReference>
<keyword evidence="4" id="KW-0863">Zinc-finger</keyword>
<dbReference type="GO" id="GO:0005634">
    <property type="term" value="C:nucleus"/>
    <property type="evidence" value="ECO:0007669"/>
    <property type="project" value="TreeGrafter"/>
</dbReference>
<dbReference type="InterPro" id="IPR048857">
    <property type="entry name" value="OTU1_Ubl"/>
</dbReference>
<dbReference type="EMBL" id="JANCYU010000025">
    <property type="protein sequence ID" value="KAK4524708.1"/>
    <property type="molecule type" value="Genomic_DNA"/>
</dbReference>
<keyword evidence="2" id="KW-0645">Protease</keyword>
<evidence type="ECO:0000256" key="4">
    <source>
        <dbReference type="ARBA" id="ARBA00022771"/>
    </source>
</evidence>
<keyword evidence="13" id="KW-1185">Reference proteome</keyword>
<protein>
    <recommendedName>
        <fullName evidence="9">Ubiquitin thioesterase OTU</fullName>
        <ecNumber evidence="9">3.4.19.12</ecNumber>
    </recommendedName>
</protein>
<feature type="domain" description="Ubiquitin-like" evidence="10">
    <location>
        <begin position="1"/>
        <end position="71"/>
    </location>
</feature>
<keyword evidence="3" id="KW-0479">Metal-binding</keyword>
<dbReference type="GO" id="GO:0016579">
    <property type="term" value="P:protein deubiquitination"/>
    <property type="evidence" value="ECO:0007669"/>
    <property type="project" value="TreeGrafter"/>
</dbReference>
<dbReference type="PROSITE" id="PS00028">
    <property type="entry name" value="ZINC_FINGER_C2H2_1"/>
    <property type="match status" value="1"/>
</dbReference>
<dbReference type="PROSITE" id="PS50802">
    <property type="entry name" value="OTU"/>
    <property type="match status" value="1"/>
</dbReference>